<keyword evidence="1" id="KW-0472">Membrane</keyword>
<keyword evidence="1" id="KW-1133">Transmembrane helix</keyword>
<dbReference type="RefSeq" id="WP_003327349.1">
    <property type="nucleotide sequence ID" value="NC_014639.1"/>
</dbReference>
<dbReference type="Pfam" id="PF01663">
    <property type="entry name" value="Phosphodiest"/>
    <property type="match status" value="1"/>
</dbReference>
<proteinExistence type="predicted"/>
<evidence type="ECO:0000256" key="1">
    <source>
        <dbReference type="SAM" id="Phobius"/>
    </source>
</evidence>
<dbReference type="InterPro" id="IPR002591">
    <property type="entry name" value="Phosphodiest/P_Trfase"/>
</dbReference>
<accession>A0ABM5LVE3</accession>
<keyword evidence="3" id="KW-1185">Reference proteome</keyword>
<evidence type="ECO:0000313" key="2">
    <source>
        <dbReference type="EMBL" id="ADP31837.1"/>
    </source>
</evidence>
<organism evidence="2 3">
    <name type="scientific">Bacillus atrophaeus (strain 1942)</name>
    <dbReference type="NCBI Taxonomy" id="720555"/>
    <lineage>
        <taxon>Bacteria</taxon>
        <taxon>Bacillati</taxon>
        <taxon>Bacillota</taxon>
        <taxon>Bacilli</taxon>
        <taxon>Bacillales</taxon>
        <taxon>Bacillaceae</taxon>
        <taxon>Bacillus</taxon>
    </lineage>
</organism>
<dbReference type="InterPro" id="IPR017850">
    <property type="entry name" value="Alkaline_phosphatase_core_sf"/>
</dbReference>
<dbReference type="Gene3D" id="3.40.720.10">
    <property type="entry name" value="Alkaline Phosphatase, subunit A"/>
    <property type="match status" value="1"/>
</dbReference>
<feature type="transmembrane region" description="Helical" evidence="1">
    <location>
        <begin position="6"/>
        <end position="23"/>
    </location>
</feature>
<reference evidence="2 3" key="1">
    <citation type="journal article" date="2011" name="Front. Microbiol.">
        <title>Genomic signatures of strain selection and enhancement in Bacillus atrophaeus var. globigii, a historical biowarfare simulant.</title>
        <authorList>
            <person name="Gibbons H.S."/>
            <person name="Broomall S.M."/>
            <person name="McNew L.A."/>
            <person name="Daligault H."/>
            <person name="Chapman C."/>
            <person name="Bruce D."/>
            <person name="Karavis M."/>
            <person name="Krepps M."/>
            <person name="McGregor P.A."/>
            <person name="Hong C."/>
            <person name="Park K.H."/>
            <person name="Akmal A."/>
            <person name="Feldman A."/>
            <person name="Lin J.S."/>
            <person name="Chang W.E."/>
            <person name="Higgs B.W."/>
            <person name="Demirev P."/>
            <person name="Lindquist J."/>
            <person name="Liem A."/>
            <person name="Fochler E."/>
            <person name="Read T.D."/>
            <person name="Tapia R."/>
            <person name="Johnson S."/>
            <person name="Bishop-Lilly K.A."/>
            <person name="Detter C."/>
            <person name="Han C."/>
            <person name="Sozhamannan S."/>
            <person name="Rosenzweig C.N."/>
            <person name="Skowronski E.W."/>
        </authorList>
    </citation>
    <scope>NUCLEOTIDE SEQUENCE [LARGE SCALE GENOMIC DNA]</scope>
    <source>
        <strain evidence="2 3">1942</strain>
    </source>
</reference>
<keyword evidence="1" id="KW-0812">Transmembrane</keyword>
<dbReference type="SUPFAM" id="SSF53649">
    <property type="entry name" value="Alkaline phosphatase-like"/>
    <property type="match status" value="1"/>
</dbReference>
<evidence type="ECO:0008006" key="4">
    <source>
        <dbReference type="Google" id="ProtNLM"/>
    </source>
</evidence>
<dbReference type="EMBL" id="CP002207">
    <property type="protein sequence ID" value="ADP31837.1"/>
    <property type="molecule type" value="Genomic_DNA"/>
</dbReference>
<dbReference type="PANTHER" id="PTHR10151">
    <property type="entry name" value="ECTONUCLEOTIDE PYROPHOSPHATASE/PHOSPHODIESTERASE"/>
    <property type="match status" value="1"/>
</dbReference>
<sequence length="523" mass="59159">MNKIKIITLAVIIALIVGAYIMLKPYPGLTKNQKDAIRPSSRPVVVILIDSLMDKPLQKAIKENRAPALSFLMENGHYFPRMVSAYPTMSVTIDSTLLTGSYSNLHHLPGLVWYNEDENRLVNYGSDKKELMALGLKQSLKDGMYNLNNKHLNQSAETIHEALDKQGKQSASINGLIYRGNTKHELNAPRLLDMFELLPEKLKTKGPFLLSFGRFTQLNPYNRSNHLWQGYGLNDTFTAQEMNYLIKQKKLPSLTLAYMPDLDHSIHKNGPMDIKAVEKVDKQIQDILNTYGSWDEALKNIIWIVMGDSGQAAIGNDKHKALIRLKTLLKDYRIPKLSKTPSKNDQLVLGVNERMAFVYLLDQKIAFSDIASKLNKDPRMNFTAWKENHWIYVTSGESNKSLRFQPNGSYKDKYNQTWNVEGDLSVLDLSAANKVIRYGDYPDALARLYGALHSHKGRYLIADAKPGFEFVGEKSPAHLGGAGHGSLHKTDTYSPMIIVGSDKTPKHLRHTDLKDFFIELTKE</sequence>
<protein>
    <recommendedName>
        <fullName evidence="4">Alkaline phosphatase family protein</fullName>
    </recommendedName>
</protein>
<dbReference type="PANTHER" id="PTHR10151:SF120">
    <property type="entry name" value="BIS(5'-ADENOSYL)-TRIPHOSPHATASE"/>
    <property type="match status" value="1"/>
</dbReference>
<dbReference type="Proteomes" id="UP000006867">
    <property type="component" value="Chromosome"/>
</dbReference>
<name>A0ABM5LVE3_BACA1</name>
<gene>
    <name evidence="2" type="ordered locus">BATR1942_04415</name>
</gene>
<evidence type="ECO:0000313" key="3">
    <source>
        <dbReference type="Proteomes" id="UP000006867"/>
    </source>
</evidence>